<dbReference type="EMBL" id="JABTTQ020002102">
    <property type="protein sequence ID" value="KAK6125815.1"/>
    <property type="molecule type" value="Genomic_DNA"/>
</dbReference>
<evidence type="ECO:0000313" key="2">
    <source>
        <dbReference type="Proteomes" id="UP001318860"/>
    </source>
</evidence>
<gene>
    <name evidence="1" type="ORF">DH2020_040444</name>
</gene>
<name>A0ABR0UUP9_REHGL</name>
<proteinExistence type="predicted"/>
<sequence length="141" mass="15822">MAPCSLQWRSIPVKSVVVGFPDGGAIVPQYELVPNVFHVEVHKVIENEMCLNSEPNSLNHTNLKKDKTNTYAPCNLNHDIEKGKTEFPKSTEESIGYSKSDDSSACLRLILTNNCLIEDIAKRHLRSVRREIHAALDEPKP</sequence>
<evidence type="ECO:0000313" key="1">
    <source>
        <dbReference type="EMBL" id="KAK6125815.1"/>
    </source>
</evidence>
<organism evidence="1 2">
    <name type="scientific">Rehmannia glutinosa</name>
    <name type="common">Chinese foxglove</name>
    <dbReference type="NCBI Taxonomy" id="99300"/>
    <lineage>
        <taxon>Eukaryota</taxon>
        <taxon>Viridiplantae</taxon>
        <taxon>Streptophyta</taxon>
        <taxon>Embryophyta</taxon>
        <taxon>Tracheophyta</taxon>
        <taxon>Spermatophyta</taxon>
        <taxon>Magnoliopsida</taxon>
        <taxon>eudicotyledons</taxon>
        <taxon>Gunneridae</taxon>
        <taxon>Pentapetalae</taxon>
        <taxon>asterids</taxon>
        <taxon>lamiids</taxon>
        <taxon>Lamiales</taxon>
        <taxon>Orobanchaceae</taxon>
        <taxon>Rehmannieae</taxon>
        <taxon>Rehmannia</taxon>
    </lineage>
</organism>
<protein>
    <submittedName>
        <fullName evidence="1">Uncharacterized protein</fullName>
    </submittedName>
</protein>
<reference evidence="1 2" key="1">
    <citation type="journal article" date="2021" name="Comput. Struct. Biotechnol. J.">
        <title>De novo genome assembly of the potent medicinal plant Rehmannia glutinosa using nanopore technology.</title>
        <authorList>
            <person name="Ma L."/>
            <person name="Dong C."/>
            <person name="Song C."/>
            <person name="Wang X."/>
            <person name="Zheng X."/>
            <person name="Niu Y."/>
            <person name="Chen S."/>
            <person name="Feng W."/>
        </authorList>
    </citation>
    <scope>NUCLEOTIDE SEQUENCE [LARGE SCALE GENOMIC DNA]</scope>
    <source>
        <strain evidence="1">DH-2019</strain>
    </source>
</reference>
<keyword evidence="2" id="KW-1185">Reference proteome</keyword>
<dbReference type="Proteomes" id="UP001318860">
    <property type="component" value="Unassembled WGS sequence"/>
</dbReference>
<comment type="caution">
    <text evidence="1">The sequence shown here is derived from an EMBL/GenBank/DDBJ whole genome shotgun (WGS) entry which is preliminary data.</text>
</comment>
<accession>A0ABR0UUP9</accession>